<dbReference type="RefSeq" id="WP_135995475.1">
    <property type="nucleotide sequence ID" value="NZ_CP071057.1"/>
</dbReference>
<dbReference type="Gene3D" id="1.20.1050.10">
    <property type="match status" value="1"/>
</dbReference>
<dbReference type="InterPro" id="IPR010987">
    <property type="entry name" value="Glutathione-S-Trfase_C-like"/>
</dbReference>
<dbReference type="PROSITE" id="PS50404">
    <property type="entry name" value="GST_NTER"/>
    <property type="match status" value="1"/>
</dbReference>
<evidence type="ECO:0000259" key="1">
    <source>
        <dbReference type="PROSITE" id="PS50404"/>
    </source>
</evidence>
<dbReference type="Pfam" id="PF00043">
    <property type="entry name" value="GST_C"/>
    <property type="match status" value="1"/>
</dbReference>
<dbReference type="InterPro" id="IPR036249">
    <property type="entry name" value="Thioredoxin-like_sf"/>
</dbReference>
<dbReference type="SFLD" id="SFLDG00358">
    <property type="entry name" value="Main_(cytGST)"/>
    <property type="match status" value="1"/>
</dbReference>
<dbReference type="Gene3D" id="3.40.30.10">
    <property type="entry name" value="Glutaredoxin"/>
    <property type="match status" value="1"/>
</dbReference>
<dbReference type="InterPro" id="IPR004046">
    <property type="entry name" value="GST_C"/>
</dbReference>
<sequence length="225" mass="25804">MRTLHHWPLDPWSRQARIALAEKQLAFELRFERPWDAPEDLLALNPAGLTPVLVDETPQGRVVAVEARAILEYLEELKPEPSLLPGGPAERAEARRLCHWFDRKFDAEVNAYLLFEKLEKRLQGLGAPDMEAIRAGRDYLRWHLDYVTGLLDQRDGLAGPRYSLADIAASAHLSCIDYLGDVPWDEFPAAKAWYERIKCRPSFRAILEDRLPGMAPARWYADLDF</sequence>
<dbReference type="SUPFAM" id="SSF47616">
    <property type="entry name" value="GST C-terminal domain-like"/>
    <property type="match status" value="1"/>
</dbReference>
<dbReference type="CDD" id="cd00570">
    <property type="entry name" value="GST_N_family"/>
    <property type="match status" value="1"/>
</dbReference>
<keyword evidence="3" id="KW-0808">Transferase</keyword>
<reference evidence="3 4" key="1">
    <citation type="journal article" date="2017" name="Int. J. Syst. Evol. Microbiol.">
        <title>Marinicauda algicola sp. nov., isolated from a marine red alga Rhodosorus marinus.</title>
        <authorList>
            <person name="Jeong S.E."/>
            <person name="Jeon S.H."/>
            <person name="Chun B.H."/>
            <person name="Kim D.W."/>
            <person name="Jeon C.O."/>
        </authorList>
    </citation>
    <scope>NUCLEOTIDE SEQUENCE [LARGE SCALE GENOMIC DNA]</scope>
    <source>
        <strain evidence="3 4">JCM 31718</strain>
    </source>
</reference>
<evidence type="ECO:0000313" key="3">
    <source>
        <dbReference type="EMBL" id="TGY88935.1"/>
    </source>
</evidence>
<dbReference type="AlphaFoldDB" id="A0A4S2H092"/>
<evidence type="ECO:0000313" key="4">
    <source>
        <dbReference type="Proteomes" id="UP000308054"/>
    </source>
</evidence>
<dbReference type="OrthoDB" id="9794721at2"/>
<dbReference type="CDD" id="cd00299">
    <property type="entry name" value="GST_C_family"/>
    <property type="match status" value="1"/>
</dbReference>
<dbReference type="EMBL" id="SRXW01000002">
    <property type="protein sequence ID" value="TGY88935.1"/>
    <property type="molecule type" value="Genomic_DNA"/>
</dbReference>
<dbReference type="InterPro" id="IPR004045">
    <property type="entry name" value="Glutathione_S-Trfase_N"/>
</dbReference>
<feature type="domain" description="GST C-terminal" evidence="2">
    <location>
        <begin position="87"/>
        <end position="216"/>
    </location>
</feature>
<dbReference type="InterPro" id="IPR040079">
    <property type="entry name" value="Glutathione_S-Trfase"/>
</dbReference>
<dbReference type="PROSITE" id="PS50405">
    <property type="entry name" value="GST_CTER"/>
    <property type="match status" value="1"/>
</dbReference>
<gene>
    <name evidence="3" type="ORF">E5163_07315</name>
</gene>
<keyword evidence="4" id="KW-1185">Reference proteome</keyword>
<proteinExistence type="predicted"/>
<protein>
    <submittedName>
        <fullName evidence="3">Glutathione S-transferase family protein</fullName>
    </submittedName>
</protein>
<dbReference type="SUPFAM" id="SSF52833">
    <property type="entry name" value="Thioredoxin-like"/>
    <property type="match status" value="1"/>
</dbReference>
<dbReference type="GO" id="GO:0016740">
    <property type="term" value="F:transferase activity"/>
    <property type="evidence" value="ECO:0007669"/>
    <property type="project" value="UniProtKB-KW"/>
</dbReference>
<comment type="caution">
    <text evidence="3">The sequence shown here is derived from an EMBL/GenBank/DDBJ whole genome shotgun (WGS) entry which is preliminary data.</text>
</comment>
<dbReference type="PANTHER" id="PTHR44051">
    <property type="entry name" value="GLUTATHIONE S-TRANSFERASE-RELATED"/>
    <property type="match status" value="1"/>
</dbReference>
<organism evidence="3 4">
    <name type="scientific">Marinicauda algicola</name>
    <dbReference type="NCBI Taxonomy" id="2029849"/>
    <lineage>
        <taxon>Bacteria</taxon>
        <taxon>Pseudomonadati</taxon>
        <taxon>Pseudomonadota</taxon>
        <taxon>Alphaproteobacteria</taxon>
        <taxon>Maricaulales</taxon>
        <taxon>Maricaulaceae</taxon>
        <taxon>Marinicauda</taxon>
    </lineage>
</organism>
<dbReference type="Proteomes" id="UP000308054">
    <property type="component" value="Unassembled WGS sequence"/>
</dbReference>
<evidence type="ECO:0000259" key="2">
    <source>
        <dbReference type="PROSITE" id="PS50405"/>
    </source>
</evidence>
<feature type="domain" description="GST N-terminal" evidence="1">
    <location>
        <begin position="1"/>
        <end position="82"/>
    </location>
</feature>
<dbReference type="SFLD" id="SFLDS00019">
    <property type="entry name" value="Glutathione_Transferase_(cytos"/>
    <property type="match status" value="1"/>
</dbReference>
<accession>A0A4S2H092</accession>
<name>A0A4S2H092_9PROT</name>
<dbReference type="PANTHER" id="PTHR44051:SF8">
    <property type="entry name" value="GLUTATHIONE S-TRANSFERASE GSTA"/>
    <property type="match status" value="1"/>
</dbReference>
<dbReference type="Pfam" id="PF13409">
    <property type="entry name" value="GST_N_2"/>
    <property type="match status" value="1"/>
</dbReference>
<dbReference type="InterPro" id="IPR036282">
    <property type="entry name" value="Glutathione-S-Trfase_C_sf"/>
</dbReference>